<dbReference type="PROSITE" id="PS50893">
    <property type="entry name" value="ABC_TRANSPORTER_2"/>
    <property type="match status" value="1"/>
</dbReference>
<evidence type="ECO:0000313" key="9">
    <source>
        <dbReference type="EMBL" id="PYZ96325.1"/>
    </source>
</evidence>
<dbReference type="Proteomes" id="UP000248066">
    <property type="component" value="Unassembled WGS sequence"/>
</dbReference>
<dbReference type="EMBL" id="PDOF01000002">
    <property type="protein sequence ID" value="PYZ96325.1"/>
    <property type="molecule type" value="Genomic_DNA"/>
</dbReference>
<dbReference type="InterPro" id="IPR017871">
    <property type="entry name" value="ABC_transporter-like_CS"/>
</dbReference>
<dbReference type="OrthoDB" id="9802264at2"/>
<protein>
    <submittedName>
        <fullName evidence="9">Phosphonate ABC transporter ATP-binding protein</fullName>
    </submittedName>
</protein>
<proteinExistence type="predicted"/>
<sequence>MNAITVNNVTKTFRDGTTALSDVSFTVNPGEGVILLGHNGSGKSTLFKCISGFEKPTSGEILYGDKDITRLSKRKFRPIRKKLGMVFQNFHLIYNLSVFQNVLFGAMGNSKTFLHTLSFCASDELRMKAMECLDRVGLAHLAGRRADQLSGGQQQRVAIARMLMQDPEVVLADEPIASLDPRAGREVMELLWEIVRERHLTVVCILHQTEVALEYGERFIGLHSGKLVMDQVQGQVSKEELSTLYNKESSFESFSKAGASHE</sequence>
<evidence type="ECO:0000256" key="5">
    <source>
        <dbReference type="ARBA" id="ARBA00022885"/>
    </source>
</evidence>
<dbReference type="PROSITE" id="PS00211">
    <property type="entry name" value="ABC_TRANSPORTER_1"/>
    <property type="match status" value="1"/>
</dbReference>
<dbReference type="InterPro" id="IPR003439">
    <property type="entry name" value="ABC_transporter-like_ATP-bd"/>
</dbReference>
<dbReference type="GO" id="GO:0016020">
    <property type="term" value="C:membrane"/>
    <property type="evidence" value="ECO:0007669"/>
    <property type="project" value="InterPro"/>
</dbReference>
<evidence type="ECO:0000313" key="10">
    <source>
        <dbReference type="Proteomes" id="UP000248066"/>
    </source>
</evidence>
<keyword evidence="6" id="KW-1278">Translocase</keyword>
<name>A0A2W0HG15_9BACI</name>
<evidence type="ECO:0000259" key="8">
    <source>
        <dbReference type="PROSITE" id="PS50893"/>
    </source>
</evidence>
<dbReference type="CDD" id="cd03256">
    <property type="entry name" value="ABC_PhnC_transporter"/>
    <property type="match status" value="1"/>
</dbReference>
<keyword evidence="1" id="KW-0813">Transport</keyword>
<keyword evidence="10" id="KW-1185">Reference proteome</keyword>
<evidence type="ECO:0000256" key="2">
    <source>
        <dbReference type="ARBA" id="ARBA00022475"/>
    </source>
</evidence>
<dbReference type="InterPro" id="IPR012693">
    <property type="entry name" value="ABC_transpr_PhnC"/>
</dbReference>
<dbReference type="InterPro" id="IPR027417">
    <property type="entry name" value="P-loop_NTPase"/>
</dbReference>
<dbReference type="InterPro" id="IPR050086">
    <property type="entry name" value="MetN_ABC_transporter-like"/>
</dbReference>
<evidence type="ECO:0000256" key="7">
    <source>
        <dbReference type="ARBA" id="ARBA00023136"/>
    </source>
</evidence>
<dbReference type="PANTHER" id="PTHR43166:SF6">
    <property type="entry name" value="PHOSPHONATES IMPORT ATP-BINDING PROTEIN PHNC"/>
    <property type="match status" value="1"/>
</dbReference>
<feature type="domain" description="ABC transporter" evidence="8">
    <location>
        <begin position="4"/>
        <end position="249"/>
    </location>
</feature>
<dbReference type="InterPro" id="IPR003593">
    <property type="entry name" value="AAA+_ATPase"/>
</dbReference>
<dbReference type="NCBIfam" id="TIGR02315">
    <property type="entry name" value="ABC_phnC"/>
    <property type="match status" value="1"/>
</dbReference>
<keyword evidence="2" id="KW-1003">Cell membrane</keyword>
<comment type="caution">
    <text evidence="9">The sequence shown here is derived from an EMBL/GenBank/DDBJ whole genome shotgun (WGS) entry which is preliminary data.</text>
</comment>
<dbReference type="SMART" id="SM00382">
    <property type="entry name" value="AAA"/>
    <property type="match status" value="1"/>
</dbReference>
<gene>
    <name evidence="9" type="primary">phnC</name>
    <name evidence="9" type="ORF">CR205_11380</name>
</gene>
<evidence type="ECO:0000256" key="4">
    <source>
        <dbReference type="ARBA" id="ARBA00022840"/>
    </source>
</evidence>
<keyword evidence="5" id="KW-0918">Phosphonate transport</keyword>
<dbReference type="GO" id="GO:0016887">
    <property type="term" value="F:ATP hydrolysis activity"/>
    <property type="evidence" value="ECO:0007669"/>
    <property type="project" value="InterPro"/>
</dbReference>
<evidence type="ECO:0000256" key="1">
    <source>
        <dbReference type="ARBA" id="ARBA00022448"/>
    </source>
</evidence>
<dbReference type="Gene3D" id="3.40.50.300">
    <property type="entry name" value="P-loop containing nucleotide triphosphate hydrolases"/>
    <property type="match status" value="1"/>
</dbReference>
<dbReference type="Pfam" id="PF00005">
    <property type="entry name" value="ABC_tran"/>
    <property type="match status" value="1"/>
</dbReference>
<dbReference type="GO" id="GO:0005524">
    <property type="term" value="F:ATP binding"/>
    <property type="evidence" value="ECO:0007669"/>
    <property type="project" value="UniProtKB-KW"/>
</dbReference>
<dbReference type="PANTHER" id="PTHR43166">
    <property type="entry name" value="AMINO ACID IMPORT ATP-BINDING PROTEIN"/>
    <property type="match status" value="1"/>
</dbReference>
<dbReference type="AlphaFoldDB" id="A0A2W0HG15"/>
<reference evidence="9 10" key="1">
    <citation type="submission" date="2017-10" db="EMBL/GenBank/DDBJ databases">
        <title>Bacillus sp. nov., a halophilic bacterium isolated from a Yangshapao Lake.</title>
        <authorList>
            <person name="Wang H."/>
        </authorList>
    </citation>
    <scope>NUCLEOTIDE SEQUENCE [LARGE SCALE GENOMIC DNA]</scope>
    <source>
        <strain evidence="9 10">YSP-3</strain>
    </source>
</reference>
<keyword evidence="4 9" id="KW-0067">ATP-binding</keyword>
<evidence type="ECO:0000256" key="3">
    <source>
        <dbReference type="ARBA" id="ARBA00022741"/>
    </source>
</evidence>
<evidence type="ECO:0000256" key="6">
    <source>
        <dbReference type="ARBA" id="ARBA00022967"/>
    </source>
</evidence>
<organism evidence="9 10">
    <name type="scientific">Alteribacter lacisalsi</name>
    <dbReference type="NCBI Taxonomy" id="2045244"/>
    <lineage>
        <taxon>Bacteria</taxon>
        <taxon>Bacillati</taxon>
        <taxon>Bacillota</taxon>
        <taxon>Bacilli</taxon>
        <taxon>Bacillales</taxon>
        <taxon>Bacillaceae</taxon>
        <taxon>Alteribacter</taxon>
    </lineage>
</organism>
<dbReference type="GO" id="GO:0015416">
    <property type="term" value="F:ABC-type phosphonate transporter activity"/>
    <property type="evidence" value="ECO:0007669"/>
    <property type="project" value="InterPro"/>
</dbReference>
<keyword evidence="7" id="KW-0472">Membrane</keyword>
<dbReference type="SUPFAM" id="SSF52540">
    <property type="entry name" value="P-loop containing nucleoside triphosphate hydrolases"/>
    <property type="match status" value="1"/>
</dbReference>
<dbReference type="RefSeq" id="WP_110519895.1">
    <property type="nucleotide sequence ID" value="NZ_PDOF01000002.1"/>
</dbReference>
<keyword evidence="3" id="KW-0547">Nucleotide-binding</keyword>
<accession>A0A2W0HG15</accession>